<evidence type="ECO:0000259" key="10">
    <source>
        <dbReference type="PROSITE" id="PS51195"/>
    </source>
</evidence>
<evidence type="ECO:0000256" key="5">
    <source>
        <dbReference type="ARBA" id="ARBA00038437"/>
    </source>
</evidence>
<keyword evidence="2" id="KW-0378">Hydrolase</keyword>
<keyword evidence="12" id="KW-1185">Reference proteome</keyword>
<dbReference type="GO" id="GO:0003676">
    <property type="term" value="F:nucleic acid binding"/>
    <property type="evidence" value="ECO:0007669"/>
    <property type="project" value="InterPro"/>
</dbReference>
<feature type="region of interest" description="Disordered" evidence="7">
    <location>
        <begin position="365"/>
        <end position="434"/>
    </location>
</feature>
<proteinExistence type="inferred from homology"/>
<feature type="compositionally biased region" description="Gly residues" evidence="7">
    <location>
        <begin position="421"/>
        <end position="434"/>
    </location>
</feature>
<dbReference type="Pfam" id="PF00270">
    <property type="entry name" value="DEAD"/>
    <property type="match status" value="1"/>
</dbReference>
<feature type="short sequence motif" description="Q motif" evidence="6">
    <location>
        <begin position="1"/>
        <end position="24"/>
    </location>
</feature>
<protein>
    <submittedName>
        <fullName evidence="11">DEAD/DEAH box helicase</fullName>
    </submittedName>
</protein>
<feature type="domain" description="Helicase C-terminal" evidence="9">
    <location>
        <begin position="225"/>
        <end position="377"/>
    </location>
</feature>
<dbReference type="InterPro" id="IPR014014">
    <property type="entry name" value="RNA_helicase_DEAD_Q_motif"/>
</dbReference>
<feature type="domain" description="Helicase ATP-binding" evidence="8">
    <location>
        <begin position="27"/>
        <end position="202"/>
    </location>
</feature>
<dbReference type="GO" id="GO:0016787">
    <property type="term" value="F:hydrolase activity"/>
    <property type="evidence" value="ECO:0007669"/>
    <property type="project" value="UniProtKB-KW"/>
</dbReference>
<dbReference type="InterPro" id="IPR011545">
    <property type="entry name" value="DEAD/DEAH_box_helicase_dom"/>
</dbReference>
<evidence type="ECO:0000256" key="2">
    <source>
        <dbReference type="ARBA" id="ARBA00022801"/>
    </source>
</evidence>
<dbReference type="InterPro" id="IPR001650">
    <property type="entry name" value="Helicase_C-like"/>
</dbReference>
<sequence length="434" mass="46192">MGLPAALVQRLADMGITQPTPIQKQAIPHALNGRDVMGLAQTGTGKTAAFGLPLVTRMLGYGRKPDRYTVRGLVLAPTRELAGQIVQTLRAMAEDTPLKVGMVVGGQSINAQMKRLERGTDLLVATPGRLLDLLDRNALTLESCDFLVLDEADQMLDLGFIHALRKIAGLLPEDRQTMLFSATMSKQMNEIAQSYLNRPVRVEVSPPGKAADKVTQAVHFIAKAEKTNLLIELLDAHRDERALVFGRTKHGSEKLMRVLEKAGFAAGSIHGNKSQGQRDRAIAAFKAGEIKVLVATDVAARGLDIPDVKHVYNYDLPNVPDNYVHRIGRTARAGKDGAAIAFCAPDEMGELKAIQKVMGLSIPVASGRPWEPVEDPAAPKRRGGGRRGPGGKPGGNPGGKSGAAPGGQRRRRRGPPRGKRGGAQGGGGGRSSAA</sequence>
<dbReference type="Proteomes" id="UP000237655">
    <property type="component" value="Chromosome"/>
</dbReference>
<dbReference type="AlphaFoldDB" id="A0A2S0MVK4"/>
<evidence type="ECO:0000256" key="6">
    <source>
        <dbReference type="PROSITE-ProRule" id="PRU00552"/>
    </source>
</evidence>
<evidence type="ECO:0000256" key="7">
    <source>
        <dbReference type="SAM" id="MobiDB-lite"/>
    </source>
</evidence>
<evidence type="ECO:0000259" key="8">
    <source>
        <dbReference type="PROSITE" id="PS51192"/>
    </source>
</evidence>
<dbReference type="CDD" id="cd00268">
    <property type="entry name" value="DEADc"/>
    <property type="match status" value="1"/>
</dbReference>
<organism evidence="11 12">
    <name type="scientific">Pukyongiella litopenaei</name>
    <dbReference type="NCBI Taxonomy" id="2605946"/>
    <lineage>
        <taxon>Bacteria</taxon>
        <taxon>Pseudomonadati</taxon>
        <taxon>Pseudomonadota</taxon>
        <taxon>Alphaproteobacteria</taxon>
        <taxon>Rhodobacterales</taxon>
        <taxon>Paracoccaceae</taxon>
        <taxon>Pukyongiella</taxon>
    </lineage>
</organism>
<dbReference type="InterPro" id="IPR050079">
    <property type="entry name" value="DEAD_box_RNA_helicase"/>
</dbReference>
<name>A0A2S0MVK4_9RHOB</name>
<dbReference type="GO" id="GO:0005829">
    <property type="term" value="C:cytosol"/>
    <property type="evidence" value="ECO:0007669"/>
    <property type="project" value="TreeGrafter"/>
</dbReference>
<dbReference type="CDD" id="cd18787">
    <property type="entry name" value="SF2_C_DEAD"/>
    <property type="match status" value="1"/>
</dbReference>
<dbReference type="PANTHER" id="PTHR47959">
    <property type="entry name" value="ATP-DEPENDENT RNA HELICASE RHLE-RELATED"/>
    <property type="match status" value="1"/>
</dbReference>
<dbReference type="GO" id="GO:0005524">
    <property type="term" value="F:ATP binding"/>
    <property type="evidence" value="ECO:0007669"/>
    <property type="project" value="UniProtKB-KW"/>
</dbReference>
<keyword evidence="1" id="KW-0547">Nucleotide-binding</keyword>
<feature type="compositionally biased region" description="Basic residues" evidence="7">
    <location>
        <begin position="408"/>
        <end position="420"/>
    </location>
</feature>
<dbReference type="Pfam" id="PF00271">
    <property type="entry name" value="Helicase_C"/>
    <property type="match status" value="1"/>
</dbReference>
<dbReference type="GO" id="GO:0003724">
    <property type="term" value="F:RNA helicase activity"/>
    <property type="evidence" value="ECO:0007669"/>
    <property type="project" value="InterPro"/>
</dbReference>
<dbReference type="PROSITE" id="PS51195">
    <property type="entry name" value="Q_MOTIF"/>
    <property type="match status" value="1"/>
</dbReference>
<dbReference type="InterPro" id="IPR027417">
    <property type="entry name" value="P-loop_NTPase"/>
</dbReference>
<evidence type="ECO:0000256" key="3">
    <source>
        <dbReference type="ARBA" id="ARBA00022806"/>
    </source>
</evidence>
<dbReference type="PANTHER" id="PTHR47959:SF13">
    <property type="entry name" value="ATP-DEPENDENT RNA HELICASE RHLE"/>
    <property type="match status" value="1"/>
</dbReference>
<dbReference type="InterPro" id="IPR014001">
    <property type="entry name" value="Helicase_ATP-bd"/>
</dbReference>
<dbReference type="KEGG" id="thas:C6Y53_18730"/>
<evidence type="ECO:0000259" key="9">
    <source>
        <dbReference type="PROSITE" id="PS51194"/>
    </source>
</evidence>
<dbReference type="PROSITE" id="PS51192">
    <property type="entry name" value="HELICASE_ATP_BIND_1"/>
    <property type="match status" value="1"/>
</dbReference>
<dbReference type="SMART" id="SM00487">
    <property type="entry name" value="DEXDc"/>
    <property type="match status" value="1"/>
</dbReference>
<dbReference type="SMART" id="SM00490">
    <property type="entry name" value="HELICc"/>
    <property type="match status" value="1"/>
</dbReference>
<feature type="compositionally biased region" description="Gly residues" evidence="7">
    <location>
        <begin position="386"/>
        <end position="405"/>
    </location>
</feature>
<evidence type="ECO:0000313" key="11">
    <source>
        <dbReference type="EMBL" id="AVO39902.1"/>
    </source>
</evidence>
<dbReference type="EMBL" id="CP027665">
    <property type="protein sequence ID" value="AVO39902.1"/>
    <property type="molecule type" value="Genomic_DNA"/>
</dbReference>
<keyword evidence="4" id="KW-0067">ATP-binding</keyword>
<reference evidence="12" key="1">
    <citation type="submission" date="2018-03" db="EMBL/GenBank/DDBJ databases">
        <title>Genomic analysis of the strain SH-1 isolated from shrimp intestine.</title>
        <authorList>
            <person name="Kim Y.-S."/>
            <person name="Kim S.-E."/>
            <person name="Kim K.-H."/>
        </authorList>
    </citation>
    <scope>NUCLEOTIDE SEQUENCE [LARGE SCALE GENOMIC DNA]</scope>
    <source>
        <strain evidence="12">SH-1</strain>
    </source>
</reference>
<feature type="domain" description="DEAD-box RNA helicase Q" evidence="10">
    <location>
        <begin position="1"/>
        <end position="24"/>
    </location>
</feature>
<evidence type="ECO:0000256" key="1">
    <source>
        <dbReference type="ARBA" id="ARBA00022741"/>
    </source>
</evidence>
<dbReference type="PROSITE" id="PS51194">
    <property type="entry name" value="HELICASE_CTER"/>
    <property type="match status" value="1"/>
</dbReference>
<dbReference type="SUPFAM" id="SSF52540">
    <property type="entry name" value="P-loop containing nucleoside triphosphate hydrolases"/>
    <property type="match status" value="1"/>
</dbReference>
<dbReference type="Gene3D" id="3.40.50.300">
    <property type="entry name" value="P-loop containing nucleotide triphosphate hydrolases"/>
    <property type="match status" value="2"/>
</dbReference>
<dbReference type="InterPro" id="IPR044742">
    <property type="entry name" value="DEAD/DEAH_RhlB"/>
</dbReference>
<comment type="similarity">
    <text evidence="5">Belongs to the DEAD box helicase family.</text>
</comment>
<gene>
    <name evidence="11" type="ORF">C6Y53_18730</name>
</gene>
<accession>A0A2S0MVK4</accession>
<keyword evidence="3 11" id="KW-0347">Helicase</keyword>
<evidence type="ECO:0000256" key="4">
    <source>
        <dbReference type="ARBA" id="ARBA00022840"/>
    </source>
</evidence>
<evidence type="ECO:0000313" key="12">
    <source>
        <dbReference type="Proteomes" id="UP000237655"/>
    </source>
</evidence>